<proteinExistence type="predicted"/>
<keyword evidence="1" id="KW-0812">Transmembrane</keyword>
<evidence type="ECO:0000313" key="2">
    <source>
        <dbReference type="EMBL" id="SES08013.1"/>
    </source>
</evidence>
<feature type="transmembrane region" description="Helical" evidence="1">
    <location>
        <begin position="62"/>
        <end position="80"/>
    </location>
</feature>
<evidence type="ECO:0000313" key="3">
    <source>
        <dbReference type="Proteomes" id="UP000199318"/>
    </source>
</evidence>
<keyword evidence="3" id="KW-1185">Reference proteome</keyword>
<dbReference type="AlphaFoldDB" id="A0A1H9UG24"/>
<sequence length="147" mass="17058">MASESKERFSAYVKHEVDALQKMLAPKMKKSLLYGAIAIPLIISSVFNLYFLLVHVPSGAEMVWFLLLFAVLGAVGMALFKESKFLTNDMRSESYVYMQERVKNSSLLNQELIDRYIHDLQSEPKKAMDTFIMFLEHEERVKRLMNQ</sequence>
<name>A0A1H9UG24_9BACI</name>
<keyword evidence="1" id="KW-0472">Membrane</keyword>
<organism evidence="2 3">
    <name type="scientific">Salisediminibacterium halotolerans</name>
    <dbReference type="NCBI Taxonomy" id="517425"/>
    <lineage>
        <taxon>Bacteria</taxon>
        <taxon>Bacillati</taxon>
        <taxon>Bacillota</taxon>
        <taxon>Bacilli</taxon>
        <taxon>Bacillales</taxon>
        <taxon>Bacillaceae</taxon>
        <taxon>Salisediminibacterium</taxon>
    </lineage>
</organism>
<dbReference type="Proteomes" id="UP000199318">
    <property type="component" value="Unassembled WGS sequence"/>
</dbReference>
<dbReference type="InterPro" id="IPR020205">
    <property type="entry name" value="Uncharacterised_YwnF_TM"/>
</dbReference>
<reference evidence="3" key="1">
    <citation type="submission" date="2016-10" db="EMBL/GenBank/DDBJ databases">
        <authorList>
            <person name="de Groot N.N."/>
        </authorList>
    </citation>
    <scope>NUCLEOTIDE SEQUENCE [LARGE SCALE GENOMIC DNA]</scope>
    <source>
        <strain evidence="3">10nlg</strain>
    </source>
</reference>
<gene>
    <name evidence="2" type="ORF">SAMN05444126_11416</name>
</gene>
<dbReference type="OrthoDB" id="2451415at2"/>
<keyword evidence="1" id="KW-1133">Transmembrane helix</keyword>
<comment type="caution">
    <text evidence="2">The sequence shown here is derived from an EMBL/GenBank/DDBJ whole genome shotgun (WGS) entry which is preliminary data.</text>
</comment>
<dbReference type="EMBL" id="FOGV01000014">
    <property type="protein sequence ID" value="SES08013.1"/>
    <property type="molecule type" value="Genomic_DNA"/>
</dbReference>
<accession>A0A1H9UG24</accession>
<feature type="transmembrane region" description="Helical" evidence="1">
    <location>
        <begin position="32"/>
        <end position="56"/>
    </location>
</feature>
<protein>
    <submittedName>
        <fullName evidence="2">Uncharacterized protein</fullName>
    </submittedName>
</protein>
<evidence type="ECO:0000256" key="1">
    <source>
        <dbReference type="SAM" id="Phobius"/>
    </source>
</evidence>
<dbReference type="Pfam" id="PF17370">
    <property type="entry name" value="DUF5392"/>
    <property type="match status" value="1"/>
</dbReference>
<dbReference type="RefSeq" id="WP_093073052.1">
    <property type="nucleotide sequence ID" value="NZ_BJVE01000036.1"/>
</dbReference>